<keyword evidence="3" id="KW-0732">Signal</keyword>
<protein>
    <recommendedName>
        <fullName evidence="6">CSI2 protein</fullName>
    </recommendedName>
</protein>
<feature type="transmembrane region" description="Helical" evidence="2">
    <location>
        <begin position="122"/>
        <end position="142"/>
    </location>
</feature>
<dbReference type="OrthoDB" id="4065319at2759"/>
<evidence type="ECO:0000256" key="3">
    <source>
        <dbReference type="SAM" id="SignalP"/>
    </source>
</evidence>
<feature type="region of interest" description="Disordered" evidence="1">
    <location>
        <begin position="257"/>
        <end position="367"/>
    </location>
</feature>
<name>A0A0F4ZD67_9PEZI</name>
<dbReference type="PANTHER" id="PTHR36089">
    <property type="entry name" value="CHITIN SYNTHASE 3 COMPLEX PROTEIN CSI2-RELATED"/>
    <property type="match status" value="1"/>
</dbReference>
<accession>A0A0F4ZD67</accession>
<feature type="region of interest" description="Disordered" evidence="1">
    <location>
        <begin position="189"/>
        <end position="222"/>
    </location>
</feature>
<feature type="region of interest" description="Disordered" evidence="1">
    <location>
        <begin position="25"/>
        <end position="90"/>
    </location>
</feature>
<dbReference type="EMBL" id="LAEV01001305">
    <property type="protein sequence ID" value="KKA28472.1"/>
    <property type="molecule type" value="Genomic_DNA"/>
</dbReference>
<evidence type="ECO:0000313" key="5">
    <source>
        <dbReference type="Proteomes" id="UP000033483"/>
    </source>
</evidence>
<dbReference type="GO" id="GO:0000324">
    <property type="term" value="C:fungal-type vacuole"/>
    <property type="evidence" value="ECO:0007669"/>
    <property type="project" value="TreeGrafter"/>
</dbReference>
<reference evidence="4 5" key="1">
    <citation type="submission" date="2015-03" db="EMBL/GenBank/DDBJ databases">
        <authorList>
            <person name="Radwan O."/>
            <person name="Al-Naeli F.A."/>
            <person name="Rendon G.A."/>
            <person name="Fields C."/>
        </authorList>
    </citation>
    <scope>NUCLEOTIDE SEQUENCE [LARGE SCALE GENOMIC DNA]</scope>
    <source>
        <strain evidence="4">CR-DP1</strain>
    </source>
</reference>
<feature type="signal peptide" evidence="3">
    <location>
        <begin position="1"/>
        <end position="22"/>
    </location>
</feature>
<dbReference type="InterPro" id="IPR051009">
    <property type="entry name" value="PRM"/>
</dbReference>
<keyword evidence="2" id="KW-0472">Membrane</keyword>
<evidence type="ECO:0000256" key="1">
    <source>
        <dbReference type="SAM" id="MobiDB-lite"/>
    </source>
</evidence>
<keyword evidence="5" id="KW-1185">Reference proteome</keyword>
<evidence type="ECO:0000313" key="4">
    <source>
        <dbReference type="EMBL" id="KKA28472.1"/>
    </source>
</evidence>
<dbReference type="PANTHER" id="PTHR36089:SF1">
    <property type="entry name" value="CHITIN SYNTHASE 3 COMPLEX PROTEIN CSI2-RELATED"/>
    <property type="match status" value="1"/>
</dbReference>
<proteinExistence type="predicted"/>
<evidence type="ECO:0000256" key="2">
    <source>
        <dbReference type="SAM" id="Phobius"/>
    </source>
</evidence>
<keyword evidence="2" id="KW-1133">Transmembrane helix</keyword>
<dbReference type="AlphaFoldDB" id="A0A0F4ZD67"/>
<dbReference type="Proteomes" id="UP000033483">
    <property type="component" value="Unassembled WGS sequence"/>
</dbReference>
<feature type="chain" id="PRO_5002482540" description="CSI2 protein" evidence="3">
    <location>
        <begin position="23"/>
        <end position="367"/>
    </location>
</feature>
<organism evidence="4 5">
    <name type="scientific">Thielaviopsis punctulata</name>
    <dbReference type="NCBI Taxonomy" id="72032"/>
    <lineage>
        <taxon>Eukaryota</taxon>
        <taxon>Fungi</taxon>
        <taxon>Dikarya</taxon>
        <taxon>Ascomycota</taxon>
        <taxon>Pezizomycotina</taxon>
        <taxon>Sordariomycetes</taxon>
        <taxon>Hypocreomycetidae</taxon>
        <taxon>Microascales</taxon>
        <taxon>Ceratocystidaceae</taxon>
        <taxon>Thielaviopsis</taxon>
    </lineage>
</organism>
<feature type="compositionally biased region" description="Gly residues" evidence="1">
    <location>
        <begin position="350"/>
        <end position="367"/>
    </location>
</feature>
<keyword evidence="2" id="KW-0812">Transmembrane</keyword>
<gene>
    <name evidence="4" type="ORF">TD95_002533</name>
</gene>
<sequence length="367" mass="37202">MADAKFALSAAFVAAFVDGVFAQTDDSSSTADSTADSSSASSASASSTTDSSSSASATSTSSTSSSTRSSTRSSTTTATGTSTDLSLPTLTQTVATTPSYPAASVPPTNEAPFMHRSKAPDGTVFIAVGAILGAVALAVLLWRGIVACMLHRSVERAARAQVHANDKTAYPLPPAAPFYKYTDRESSSASLAHNTPDVGTASVHGTTRRANPRSSMPAATPSMSNLFYSPTAAPSAGVNANRDSRFLPAGFYATGASPAPPVGTSIGMSNLRPESRGGGAAAAGYSRSNLGTDASPDASPHFGPQRRDISTSSLNLNAGGGSGRPGSARAPSAYLEDMLDENPHMFPSQGGHGYGHQGRQSYGGGRF</sequence>
<evidence type="ECO:0008006" key="6">
    <source>
        <dbReference type="Google" id="ProtNLM"/>
    </source>
</evidence>
<comment type="caution">
    <text evidence="4">The sequence shown here is derived from an EMBL/GenBank/DDBJ whole genome shotgun (WGS) entry which is preliminary data.</text>
</comment>
<feature type="compositionally biased region" description="Low complexity" evidence="1">
    <location>
        <begin position="25"/>
        <end position="84"/>
    </location>
</feature>